<dbReference type="InterPro" id="IPR023404">
    <property type="entry name" value="rSAM_horseshoe"/>
</dbReference>
<feature type="compositionally biased region" description="Gly residues" evidence="7">
    <location>
        <begin position="717"/>
        <end position="729"/>
    </location>
</feature>
<dbReference type="HAMAP" id="MF_01251">
    <property type="entry name" value="UPF0313"/>
    <property type="match status" value="1"/>
</dbReference>
<sequence length="740" mass="84225">MDYKLTDFLPTTKKECELRGWDELDVILFSGDAYVDHPSFGPAILGRILEANGYRVAIVPQPDWHGDFRDFKKLGRPRLFFGVSPGAMDSMVNRYTANRRMRSEDAFSPDSRHDMRPDYPSIVYTQILKKLFPDVPVALGGIEASLRRISHYDYWKDELRKCILCDSGADLILYGMGERSIVELANAFAEGKTLSQIHEMPQVVFYCKESEIPGGFKDDDIILHSHEECLHNKKGQAENVRHLEEEANKMHAQRMIQEVDGKYVVVNPPFPLMTTAELDAAFDLPYTRLPHPKYKGKTIPAYEMIKFSVNLHRGCFGGCSFCTISAHQGKFVVCRSKESILKEVKKIIQMPDFKGYLSDLGGPSANMYGMRGKNQKACEVCKRPSCVNPQICPNLNTDHSKLLEIYHAVDALPGIKKSFIGSGVRYDLLLHKSKDEKVNQAAREYTRELITKHVSGRLKVAPEHTSPEVLKFMRKPSFDLFYEFKRIFDKINKEEGLNQQIIPYFISSHPGCHEEDMAELAVITKGLDFHLEQVQDFTPTPMTISTETWYTGYDPYTLEPVFSAKTQKEKLAQRMFFFWYKPEERRAIESELRRIGRADLIDKLYDRKSMGGSFKGKKTHYDDKAIGSTYDNPGVGKGAKGKRGTGRNASDRYAPKGFGNVGCYDEDKYLNEGRPLSGGAGFFKNKKKKSFNPNFDNDNHSRKNRYNSGDKNERGGRGNQGRGNQGRGNQGRNEGRGRRR</sequence>
<dbReference type="PANTHER" id="PTHR32331:SF0">
    <property type="entry name" value="UPF0313 PROTEIN YGIQ"/>
    <property type="match status" value="1"/>
</dbReference>
<dbReference type="NCBIfam" id="TIGR03904">
    <property type="entry name" value="SAM_YgiQ"/>
    <property type="match status" value="1"/>
</dbReference>
<evidence type="ECO:0000259" key="8">
    <source>
        <dbReference type="PROSITE" id="PS51918"/>
    </source>
</evidence>
<dbReference type="InterPro" id="IPR024560">
    <property type="entry name" value="UPF0313_C"/>
</dbReference>
<feature type="region of interest" description="Disordered" evidence="7">
    <location>
        <begin position="622"/>
        <end position="657"/>
    </location>
</feature>
<dbReference type="AlphaFoldDB" id="A0AAW5UT99"/>
<name>A0AAW5UT99_9BACT</name>
<protein>
    <submittedName>
        <fullName evidence="9">YgiQ family radical SAM protein</fullName>
    </submittedName>
</protein>
<evidence type="ECO:0000256" key="2">
    <source>
        <dbReference type="ARBA" id="ARBA00022691"/>
    </source>
</evidence>
<dbReference type="PANTHER" id="PTHR32331">
    <property type="entry name" value="UPF0313 PROTEIN YGIQ"/>
    <property type="match status" value="1"/>
</dbReference>
<evidence type="ECO:0000256" key="3">
    <source>
        <dbReference type="ARBA" id="ARBA00022723"/>
    </source>
</evidence>
<dbReference type="InterPro" id="IPR022946">
    <property type="entry name" value="UPF0313"/>
</dbReference>
<feature type="binding site" evidence="6">
    <location>
        <position position="319"/>
    </location>
    <ligand>
        <name>[4Fe-4S] cluster</name>
        <dbReference type="ChEBI" id="CHEBI:49883"/>
        <note>4Fe-4S-S-AdoMet</note>
    </ligand>
</feature>
<keyword evidence="2 6" id="KW-0949">S-adenosyl-L-methionine</keyword>
<comment type="similarity">
    <text evidence="6">Belongs to the UPF0313 family.</text>
</comment>
<dbReference type="InterPro" id="IPR058240">
    <property type="entry name" value="rSAM_sf"/>
</dbReference>
<dbReference type="InterPro" id="IPR013704">
    <property type="entry name" value="UPF0313_N"/>
</dbReference>
<dbReference type="SUPFAM" id="SSF102114">
    <property type="entry name" value="Radical SAM enzymes"/>
    <property type="match status" value="1"/>
</dbReference>
<dbReference type="GO" id="GO:0005506">
    <property type="term" value="F:iron ion binding"/>
    <property type="evidence" value="ECO:0007669"/>
    <property type="project" value="UniProtKB-UniRule"/>
</dbReference>
<dbReference type="Pfam" id="PF08497">
    <property type="entry name" value="Radical_SAM_N"/>
    <property type="match status" value="1"/>
</dbReference>
<evidence type="ECO:0000256" key="6">
    <source>
        <dbReference type="HAMAP-Rule" id="MF_01251"/>
    </source>
</evidence>
<feature type="binding site" evidence="6">
    <location>
        <position position="322"/>
    </location>
    <ligand>
        <name>[4Fe-4S] cluster</name>
        <dbReference type="ChEBI" id="CHEBI:49883"/>
        <note>4Fe-4S-S-AdoMet</note>
    </ligand>
</feature>
<dbReference type="SFLD" id="SFLDG01069">
    <property type="entry name" value="UPF0313"/>
    <property type="match status" value="1"/>
</dbReference>
<dbReference type="SFLD" id="SFLDS00029">
    <property type="entry name" value="Radical_SAM"/>
    <property type="match status" value="1"/>
</dbReference>
<evidence type="ECO:0000313" key="10">
    <source>
        <dbReference type="Proteomes" id="UP001209476"/>
    </source>
</evidence>
<evidence type="ECO:0000256" key="4">
    <source>
        <dbReference type="ARBA" id="ARBA00023004"/>
    </source>
</evidence>
<dbReference type="PROSITE" id="PS01278">
    <property type="entry name" value="MTTASE_RADICAL"/>
    <property type="match status" value="1"/>
</dbReference>
<feature type="binding site" evidence="6">
    <location>
        <position position="315"/>
    </location>
    <ligand>
        <name>[4Fe-4S] cluster</name>
        <dbReference type="ChEBI" id="CHEBI:49883"/>
        <note>4Fe-4S-S-AdoMet</note>
    </ligand>
</feature>
<dbReference type="Pfam" id="PF11842">
    <property type="entry name" value="DUF3362"/>
    <property type="match status" value="1"/>
</dbReference>
<keyword evidence="4 6" id="KW-0408">Iron</keyword>
<gene>
    <name evidence="9" type="ORF">ONS98_11610</name>
</gene>
<comment type="cofactor">
    <cofactor evidence="6">
        <name>[4Fe-4S] cluster</name>
        <dbReference type="ChEBI" id="CHEBI:49883"/>
    </cofactor>
    <text evidence="6">Binds 1 [4Fe-4S] cluster. The cluster is coordinated with 3 cysteines and an exchangeable S-adenosyl-L-methionine.</text>
</comment>
<evidence type="ECO:0000256" key="1">
    <source>
        <dbReference type="ARBA" id="ARBA00022485"/>
    </source>
</evidence>
<organism evidence="9 10">
    <name type="scientific">Segatella copri</name>
    <dbReference type="NCBI Taxonomy" id="165179"/>
    <lineage>
        <taxon>Bacteria</taxon>
        <taxon>Pseudomonadati</taxon>
        <taxon>Bacteroidota</taxon>
        <taxon>Bacteroidia</taxon>
        <taxon>Bacteroidales</taxon>
        <taxon>Prevotellaceae</taxon>
        <taxon>Segatella</taxon>
    </lineage>
</organism>
<dbReference type="InterPro" id="IPR006638">
    <property type="entry name" value="Elp3/MiaA/NifB-like_rSAM"/>
</dbReference>
<evidence type="ECO:0000313" key="9">
    <source>
        <dbReference type="EMBL" id="MCW4165844.1"/>
    </source>
</evidence>
<dbReference type="GO" id="GO:0003824">
    <property type="term" value="F:catalytic activity"/>
    <property type="evidence" value="ECO:0007669"/>
    <property type="project" value="InterPro"/>
</dbReference>
<dbReference type="GO" id="GO:0051539">
    <property type="term" value="F:4 iron, 4 sulfur cluster binding"/>
    <property type="evidence" value="ECO:0007669"/>
    <property type="project" value="UniProtKB-KW"/>
</dbReference>
<keyword evidence="5 6" id="KW-0411">Iron-sulfur</keyword>
<evidence type="ECO:0000256" key="7">
    <source>
        <dbReference type="SAM" id="MobiDB-lite"/>
    </source>
</evidence>
<proteinExistence type="inferred from homology"/>
<dbReference type="EMBL" id="JAPDUM010000001">
    <property type="protein sequence ID" value="MCW4165844.1"/>
    <property type="molecule type" value="Genomic_DNA"/>
</dbReference>
<dbReference type="SFLD" id="SFLDG01082">
    <property type="entry name" value="B12-binding_domain_containing"/>
    <property type="match status" value="1"/>
</dbReference>
<comment type="caution">
    <text evidence="9">The sequence shown here is derived from an EMBL/GenBank/DDBJ whole genome shotgun (WGS) entry which is preliminary data.</text>
</comment>
<reference evidence="9" key="1">
    <citation type="submission" date="2022-11" db="EMBL/GenBank/DDBJ databases">
        <title>Genomic repertoires linked with pathogenic potency of arthritogenic Prevotella copri isolated from the gut of rheumatoid arthritis patients.</title>
        <authorList>
            <person name="Nii T."/>
            <person name="Maeda Y."/>
            <person name="Motooka D."/>
            <person name="Naito M."/>
            <person name="Matsumoto Y."/>
            <person name="Ogawa T."/>
            <person name="Oguro-Igashira E."/>
            <person name="Kishikawa T."/>
            <person name="Yamashita M."/>
            <person name="Koizumi S."/>
            <person name="Kurakawa T."/>
            <person name="Okumura R."/>
            <person name="Kayama H."/>
            <person name="Murakami M."/>
            <person name="Sakaguchi T."/>
            <person name="Das B."/>
            <person name="Nakamura S."/>
            <person name="Okada Y."/>
            <person name="Kumanogoh A."/>
            <person name="Takeda K."/>
        </authorList>
    </citation>
    <scope>NUCLEOTIDE SEQUENCE</scope>
    <source>
        <strain evidence="9">RA-N001-16</strain>
    </source>
</reference>
<dbReference type="PROSITE" id="PS51918">
    <property type="entry name" value="RADICAL_SAM"/>
    <property type="match status" value="1"/>
</dbReference>
<keyword evidence="3 6" id="KW-0479">Metal-binding</keyword>
<dbReference type="Gene3D" id="3.80.30.20">
    <property type="entry name" value="tm_1862 like domain"/>
    <property type="match status" value="1"/>
</dbReference>
<dbReference type="Proteomes" id="UP001209476">
    <property type="component" value="Unassembled WGS sequence"/>
</dbReference>
<dbReference type="RefSeq" id="WP_264911735.1">
    <property type="nucleotide sequence ID" value="NZ_JAPDUL010000001.1"/>
</dbReference>
<evidence type="ECO:0000256" key="5">
    <source>
        <dbReference type="ARBA" id="ARBA00023014"/>
    </source>
</evidence>
<feature type="domain" description="Radical SAM core" evidence="8">
    <location>
        <begin position="301"/>
        <end position="581"/>
    </location>
</feature>
<feature type="region of interest" description="Disordered" evidence="7">
    <location>
        <begin position="678"/>
        <end position="740"/>
    </location>
</feature>
<dbReference type="InterPro" id="IPR007197">
    <property type="entry name" value="rSAM"/>
</dbReference>
<dbReference type="InterPro" id="IPR020612">
    <property type="entry name" value="Methylthiotransferase_CS"/>
</dbReference>
<dbReference type="SMART" id="SM00729">
    <property type="entry name" value="Elp3"/>
    <property type="match status" value="1"/>
</dbReference>
<keyword evidence="1 6" id="KW-0004">4Fe-4S</keyword>
<accession>A0AAW5UT99</accession>